<evidence type="ECO:0000313" key="6">
    <source>
        <dbReference type="EMBL" id="GEP73056.1"/>
    </source>
</evidence>
<evidence type="ECO:0000256" key="3">
    <source>
        <dbReference type="PROSITE-ProRule" id="PRU01278"/>
    </source>
</evidence>
<feature type="region of interest" description="Disordered" evidence="4">
    <location>
        <begin position="92"/>
        <end position="217"/>
    </location>
</feature>
<organism evidence="6 7">
    <name type="scientific">Lentilactobacillus rapi</name>
    <dbReference type="NCBI Taxonomy" id="481723"/>
    <lineage>
        <taxon>Bacteria</taxon>
        <taxon>Bacillati</taxon>
        <taxon>Bacillota</taxon>
        <taxon>Bacilli</taxon>
        <taxon>Lactobacillales</taxon>
        <taxon>Lactobacillaceae</taxon>
        <taxon>Lentilactobacillus</taxon>
    </lineage>
</organism>
<comment type="caution">
    <text evidence="6">The sequence shown here is derived from an EMBL/GenBank/DDBJ whole genome shotgun (WGS) entry which is preliminary data.</text>
</comment>
<dbReference type="InterPro" id="IPR037233">
    <property type="entry name" value="CcmK-like_sf"/>
</dbReference>
<dbReference type="PANTHER" id="PTHR33941:SF11">
    <property type="entry name" value="BACTERIAL MICROCOMPARTMENT SHELL PROTEIN PDUJ"/>
    <property type="match status" value="1"/>
</dbReference>
<feature type="compositionally biased region" description="Low complexity" evidence="4">
    <location>
        <begin position="140"/>
        <end position="150"/>
    </location>
</feature>
<evidence type="ECO:0000256" key="2">
    <source>
        <dbReference type="ARBA" id="ARBA00024446"/>
    </source>
</evidence>
<dbReference type="PANTHER" id="PTHR33941">
    <property type="entry name" value="PROPANEDIOL UTILIZATION PROTEIN PDUA"/>
    <property type="match status" value="1"/>
</dbReference>
<dbReference type="Gene3D" id="3.30.70.1710">
    <property type="match status" value="1"/>
</dbReference>
<evidence type="ECO:0000259" key="5">
    <source>
        <dbReference type="PROSITE" id="PS51930"/>
    </source>
</evidence>
<feature type="compositionally biased region" description="Low complexity" evidence="4">
    <location>
        <begin position="174"/>
        <end position="200"/>
    </location>
</feature>
<keyword evidence="2" id="KW-1283">Bacterial microcompartment</keyword>
<dbReference type="InterPro" id="IPR050575">
    <property type="entry name" value="BMC_shell"/>
</dbReference>
<accession>A0A512PPB6</accession>
<feature type="compositionally biased region" description="Acidic residues" evidence="4">
    <location>
        <begin position="98"/>
        <end position="113"/>
    </location>
</feature>
<comment type="similarity">
    <text evidence="3">Belongs to the bacterial microcompartments protein family.</text>
</comment>
<feature type="domain" description="BMC" evidence="5">
    <location>
        <begin position="3"/>
        <end position="86"/>
    </location>
</feature>
<comment type="subcellular location">
    <subcellularLocation>
        <location evidence="1">Bacterial microcompartment</location>
    </subcellularLocation>
</comment>
<feature type="compositionally biased region" description="Basic and acidic residues" evidence="4">
    <location>
        <begin position="151"/>
        <end position="173"/>
    </location>
</feature>
<protein>
    <recommendedName>
        <fullName evidence="5">BMC domain-containing protein</fullName>
    </recommendedName>
</protein>
<dbReference type="Proteomes" id="UP000321569">
    <property type="component" value="Unassembled WGS sequence"/>
</dbReference>
<sequence length="217" mass="22213">MESIGYLEVEGLSGAIVAADRMLKTAQVQLKFLENTKGNGWITVSVTGDVAAVEAAIDAGKGEMGDRVAGSMVIANPAPGISELGKNDAIKSKFDAATEYDDSNDDGPDDDGPDGGPATNGGPKDNGPKDGGSNGGEHPSSTTKKTSGTDSSKKAEAKPEVKAAPKPAEKTDSKPTTTTKAATPKSTGSKPAAKPASQASRTKRPNTRRTSRKQTKK</sequence>
<evidence type="ECO:0000256" key="1">
    <source>
        <dbReference type="ARBA" id="ARBA00024322"/>
    </source>
</evidence>
<dbReference type="Pfam" id="PF00936">
    <property type="entry name" value="BMC"/>
    <property type="match status" value="1"/>
</dbReference>
<feature type="compositionally biased region" description="Basic residues" evidence="4">
    <location>
        <begin position="201"/>
        <end position="217"/>
    </location>
</feature>
<dbReference type="STRING" id="1423795.FD12_GL002608"/>
<reference evidence="6 7" key="1">
    <citation type="submission" date="2019-07" db="EMBL/GenBank/DDBJ databases">
        <title>Whole genome shotgun sequence of Lactobacillus rapi NBRC 109618.</title>
        <authorList>
            <person name="Hosoyama A."/>
            <person name="Uohara A."/>
            <person name="Ohji S."/>
            <person name="Ichikawa N."/>
        </authorList>
    </citation>
    <scope>NUCLEOTIDE SEQUENCE [LARGE SCALE GENOMIC DNA]</scope>
    <source>
        <strain evidence="6 7">NBRC 109618</strain>
    </source>
</reference>
<dbReference type="PROSITE" id="PS51930">
    <property type="entry name" value="BMC_2"/>
    <property type="match status" value="1"/>
</dbReference>
<dbReference type="InterPro" id="IPR000249">
    <property type="entry name" value="BMC_dom"/>
</dbReference>
<dbReference type="EMBL" id="BKAM01000047">
    <property type="protein sequence ID" value="GEP73056.1"/>
    <property type="molecule type" value="Genomic_DNA"/>
</dbReference>
<dbReference type="OrthoDB" id="9812608at2"/>
<evidence type="ECO:0000313" key="7">
    <source>
        <dbReference type="Proteomes" id="UP000321569"/>
    </source>
</evidence>
<gene>
    <name evidence="6" type="ORF">LRA02_19240</name>
</gene>
<dbReference type="GO" id="GO:0031469">
    <property type="term" value="C:bacterial microcompartment"/>
    <property type="evidence" value="ECO:0007669"/>
    <property type="project" value="UniProtKB-SubCell"/>
</dbReference>
<dbReference type="SUPFAM" id="SSF143414">
    <property type="entry name" value="CcmK-like"/>
    <property type="match status" value="1"/>
</dbReference>
<dbReference type="SMART" id="SM00877">
    <property type="entry name" value="BMC"/>
    <property type="match status" value="1"/>
</dbReference>
<dbReference type="RefSeq" id="WP_054748923.1">
    <property type="nucleotide sequence ID" value="NZ_BKAM01000047.1"/>
</dbReference>
<name>A0A512PPB6_9LACO</name>
<evidence type="ECO:0000256" key="4">
    <source>
        <dbReference type="SAM" id="MobiDB-lite"/>
    </source>
</evidence>
<proteinExistence type="inferred from homology"/>
<dbReference type="AlphaFoldDB" id="A0A512PPB6"/>
<dbReference type="InterPro" id="IPR044872">
    <property type="entry name" value="CcmK/CsoS1_BMC"/>
</dbReference>